<reference evidence="3" key="2">
    <citation type="submission" date="2020-10" db="UniProtKB">
        <authorList>
            <consortium name="WormBaseParasite"/>
        </authorList>
    </citation>
    <scope>IDENTIFICATION</scope>
</reference>
<proteinExistence type="predicted"/>
<feature type="compositionally biased region" description="Polar residues" evidence="1">
    <location>
        <begin position="194"/>
        <end position="203"/>
    </location>
</feature>
<dbReference type="AlphaFoldDB" id="A0A7E4UVF2"/>
<dbReference type="Pfam" id="PF17361">
    <property type="entry name" value="DUF5387"/>
    <property type="match status" value="1"/>
</dbReference>
<dbReference type="InterPro" id="IPR035539">
    <property type="entry name" value="DUF5387"/>
</dbReference>
<accession>A0A7E4UVF2</accession>
<feature type="compositionally biased region" description="Polar residues" evidence="1">
    <location>
        <begin position="227"/>
        <end position="236"/>
    </location>
</feature>
<evidence type="ECO:0000313" key="3">
    <source>
        <dbReference type="WBParaSite" id="Pan_g12873.t1"/>
    </source>
</evidence>
<dbReference type="WBParaSite" id="Pan_g12873.t1">
    <property type="protein sequence ID" value="Pan_g12873.t1"/>
    <property type="gene ID" value="Pan_g12873"/>
</dbReference>
<feature type="region of interest" description="Disordered" evidence="1">
    <location>
        <begin position="112"/>
        <end position="236"/>
    </location>
</feature>
<evidence type="ECO:0000313" key="2">
    <source>
        <dbReference type="Proteomes" id="UP000492821"/>
    </source>
</evidence>
<feature type="compositionally biased region" description="Basic and acidic residues" evidence="1">
    <location>
        <begin position="180"/>
        <end position="192"/>
    </location>
</feature>
<sequence length="263" mass="28298">MQKSPGLPRVVVAHPSESSATSSSESEEGVEKPRRQLTFAEDVIAQEEDFSTDEEAVDGEEESEGGETDTSEVAVVKYPVQPIVQPVPCQPKLPRIALTPRLTLLDSLADVPHFDLASGGDSSELLTASTTPRTDSDTAPGSEVEDCADFEPISPAATDLQSPVAVGDVVEDPPAGEVADDGKDDANDHPSLTREPSQKSVITTDGDDDWAHRHQGKHGKVSDLISRFNNGTDVSKTSTSYATYKYEYGVNRHPGRIEQNKFH</sequence>
<name>A0A7E4UVF2_PANRE</name>
<evidence type="ECO:0000256" key="1">
    <source>
        <dbReference type="SAM" id="MobiDB-lite"/>
    </source>
</evidence>
<feature type="region of interest" description="Disordered" evidence="1">
    <location>
        <begin position="1"/>
        <end position="74"/>
    </location>
</feature>
<keyword evidence="2" id="KW-1185">Reference proteome</keyword>
<protein>
    <submittedName>
        <fullName evidence="3">Uncharacterized protein</fullName>
    </submittedName>
</protein>
<feature type="compositionally biased region" description="Acidic residues" evidence="1">
    <location>
        <begin position="44"/>
        <end position="70"/>
    </location>
</feature>
<dbReference type="Proteomes" id="UP000492821">
    <property type="component" value="Unassembled WGS sequence"/>
</dbReference>
<reference evidence="2" key="1">
    <citation type="journal article" date="2013" name="Genetics">
        <title>The draft genome and transcriptome of Panagrellus redivivus are shaped by the harsh demands of a free-living lifestyle.</title>
        <authorList>
            <person name="Srinivasan J."/>
            <person name="Dillman A.R."/>
            <person name="Macchietto M.G."/>
            <person name="Heikkinen L."/>
            <person name="Lakso M."/>
            <person name="Fracchia K.M."/>
            <person name="Antoshechkin I."/>
            <person name="Mortazavi A."/>
            <person name="Wong G."/>
            <person name="Sternberg P.W."/>
        </authorList>
    </citation>
    <scope>NUCLEOTIDE SEQUENCE [LARGE SCALE GENOMIC DNA]</scope>
    <source>
        <strain evidence="2">MT8872</strain>
    </source>
</reference>
<feature type="compositionally biased region" description="Polar residues" evidence="1">
    <location>
        <begin position="120"/>
        <end position="139"/>
    </location>
</feature>
<organism evidence="2 3">
    <name type="scientific">Panagrellus redivivus</name>
    <name type="common">Microworm</name>
    <dbReference type="NCBI Taxonomy" id="6233"/>
    <lineage>
        <taxon>Eukaryota</taxon>
        <taxon>Metazoa</taxon>
        <taxon>Ecdysozoa</taxon>
        <taxon>Nematoda</taxon>
        <taxon>Chromadorea</taxon>
        <taxon>Rhabditida</taxon>
        <taxon>Tylenchina</taxon>
        <taxon>Panagrolaimomorpha</taxon>
        <taxon>Panagrolaimoidea</taxon>
        <taxon>Panagrolaimidae</taxon>
        <taxon>Panagrellus</taxon>
    </lineage>
</organism>